<dbReference type="Proteomes" id="UP000069272">
    <property type="component" value="Chromosome 3L"/>
</dbReference>
<accession>A0A182FGH1</accession>
<sequence length="19" mass="1981">MVMASSVTKSPMNPSEVSV</sequence>
<reference evidence="1 2" key="1">
    <citation type="journal article" date="2017" name="G3 (Bethesda)">
        <title>The Physical Genome Mapping of Anopheles albimanus Corrected Scaffold Misassemblies and Identified Interarm Rearrangements in Genus Anopheles.</title>
        <authorList>
            <person name="Artemov G.N."/>
            <person name="Peery A.N."/>
            <person name="Jiang X."/>
            <person name="Tu Z."/>
            <person name="Stegniy V.N."/>
            <person name="Sharakhova M.V."/>
            <person name="Sharakhov I.V."/>
        </authorList>
    </citation>
    <scope>NUCLEOTIDE SEQUENCE [LARGE SCALE GENOMIC DNA]</scope>
    <source>
        <strain evidence="1 2">ALBI9_A</strain>
    </source>
</reference>
<organism evidence="1 2">
    <name type="scientific">Anopheles albimanus</name>
    <name type="common">New world malaria mosquito</name>
    <dbReference type="NCBI Taxonomy" id="7167"/>
    <lineage>
        <taxon>Eukaryota</taxon>
        <taxon>Metazoa</taxon>
        <taxon>Ecdysozoa</taxon>
        <taxon>Arthropoda</taxon>
        <taxon>Hexapoda</taxon>
        <taxon>Insecta</taxon>
        <taxon>Pterygota</taxon>
        <taxon>Neoptera</taxon>
        <taxon>Endopterygota</taxon>
        <taxon>Diptera</taxon>
        <taxon>Nematocera</taxon>
        <taxon>Culicoidea</taxon>
        <taxon>Culicidae</taxon>
        <taxon>Anophelinae</taxon>
        <taxon>Anopheles</taxon>
    </lineage>
</organism>
<dbReference type="VEuPathDB" id="VectorBase:AALB005612"/>
<protein>
    <submittedName>
        <fullName evidence="1">Uncharacterized protein</fullName>
    </submittedName>
</protein>
<name>A0A182FGH1_ANOAL</name>
<proteinExistence type="predicted"/>
<evidence type="ECO:0000313" key="2">
    <source>
        <dbReference type="Proteomes" id="UP000069272"/>
    </source>
</evidence>
<evidence type="ECO:0000313" key="1">
    <source>
        <dbReference type="EnsemblMetazoa" id="AALB005612-PA"/>
    </source>
</evidence>
<dbReference type="EnsemblMetazoa" id="AALB005612-RA">
    <property type="protein sequence ID" value="AALB005612-PA"/>
    <property type="gene ID" value="AALB005612"/>
</dbReference>
<keyword evidence="2" id="KW-1185">Reference proteome</keyword>
<dbReference type="AlphaFoldDB" id="A0A182FGH1"/>
<reference evidence="1" key="2">
    <citation type="submission" date="2022-08" db="UniProtKB">
        <authorList>
            <consortium name="EnsemblMetazoa"/>
        </authorList>
    </citation>
    <scope>IDENTIFICATION</scope>
    <source>
        <strain evidence="1">STECLA/ALBI9_A</strain>
    </source>
</reference>